<proteinExistence type="predicted"/>
<accession>A0A2M4DBB2</accession>
<evidence type="ECO:0000313" key="2">
    <source>
        <dbReference type="EMBL" id="MBW74872.1"/>
    </source>
</evidence>
<feature type="region of interest" description="Disordered" evidence="1">
    <location>
        <begin position="52"/>
        <end position="73"/>
    </location>
</feature>
<dbReference type="AlphaFoldDB" id="A0A2M4DBB2"/>
<reference evidence="2" key="1">
    <citation type="submission" date="2018-01" db="EMBL/GenBank/DDBJ databases">
        <title>An insight into the sialome of Amazonian anophelines.</title>
        <authorList>
            <person name="Ribeiro J.M."/>
            <person name="Scarpassa V."/>
            <person name="Calvo E."/>
        </authorList>
    </citation>
    <scope>NUCLEOTIDE SEQUENCE</scope>
</reference>
<sequence length="73" mass="8712">MLANRPLPTHFFFTLPFLRASTTTTTPHIRNRNRNTAFLLLRWILRWTSHRAPPATADDRDRDRELVYHKPSQ</sequence>
<name>A0A2M4DBB2_ANODA</name>
<evidence type="ECO:0000256" key="1">
    <source>
        <dbReference type="SAM" id="MobiDB-lite"/>
    </source>
</evidence>
<protein>
    <submittedName>
        <fullName evidence="2">Putative secreted protein</fullName>
    </submittedName>
</protein>
<dbReference type="EMBL" id="GGFL01010694">
    <property type="protein sequence ID" value="MBW74872.1"/>
    <property type="molecule type" value="Transcribed_RNA"/>
</dbReference>
<organism evidence="2">
    <name type="scientific">Anopheles darlingi</name>
    <name type="common">Mosquito</name>
    <dbReference type="NCBI Taxonomy" id="43151"/>
    <lineage>
        <taxon>Eukaryota</taxon>
        <taxon>Metazoa</taxon>
        <taxon>Ecdysozoa</taxon>
        <taxon>Arthropoda</taxon>
        <taxon>Hexapoda</taxon>
        <taxon>Insecta</taxon>
        <taxon>Pterygota</taxon>
        <taxon>Neoptera</taxon>
        <taxon>Endopterygota</taxon>
        <taxon>Diptera</taxon>
        <taxon>Nematocera</taxon>
        <taxon>Culicoidea</taxon>
        <taxon>Culicidae</taxon>
        <taxon>Anophelinae</taxon>
        <taxon>Anopheles</taxon>
    </lineage>
</organism>
<feature type="compositionally biased region" description="Basic and acidic residues" evidence="1">
    <location>
        <begin position="57"/>
        <end position="73"/>
    </location>
</feature>